<evidence type="ECO:0000313" key="2">
    <source>
        <dbReference type="Proteomes" id="UP000008840"/>
    </source>
</evidence>
<dbReference type="EMBL" id="AM743169">
    <property type="protein sequence ID" value="CAQ45975.1"/>
    <property type="molecule type" value="Genomic_DNA"/>
</dbReference>
<gene>
    <name evidence="1" type="ordered locus">Smlt2492</name>
</gene>
<dbReference type="AlphaFoldDB" id="B2FS72"/>
<evidence type="ECO:0000313" key="1">
    <source>
        <dbReference type="EMBL" id="CAQ45975.1"/>
    </source>
</evidence>
<keyword evidence="2" id="KW-1185">Reference proteome</keyword>
<proteinExistence type="predicted"/>
<accession>B2FS72</accession>
<reference evidence="1 2" key="1">
    <citation type="journal article" date="2008" name="Genome Biol.">
        <title>The complete genome, comparative and functional analysis of Stenotrophomonas maltophilia reveals an organism heavily shielded by drug resistance determinants.</title>
        <authorList>
            <person name="Crossman L.C."/>
            <person name="Gould V.C."/>
            <person name="Dow J.M."/>
            <person name="Vernikos G.S."/>
            <person name="Okazaki A."/>
            <person name="Sebaihia M."/>
            <person name="Saunders D."/>
            <person name="Arrowsmith C."/>
            <person name="Carver T."/>
            <person name="Peters N."/>
            <person name="Adlem E."/>
            <person name="Kerhornou A."/>
            <person name="Lord A."/>
            <person name="Murphy L."/>
            <person name="Seeger K."/>
            <person name="Squares R."/>
            <person name="Rutter S."/>
            <person name="Quail M.A."/>
            <person name="Rajandream M.A."/>
            <person name="Harris D."/>
            <person name="Churcher C."/>
            <person name="Bentley S.D."/>
            <person name="Parkhill J."/>
            <person name="Thomson N.R."/>
            <person name="Avison M.B."/>
        </authorList>
    </citation>
    <scope>NUCLEOTIDE SEQUENCE [LARGE SCALE GENOMIC DNA]</scope>
    <source>
        <strain evidence="1 2">K279a</strain>
    </source>
</reference>
<organism evidence="1 2">
    <name type="scientific">Stenotrophomonas maltophilia (strain K279a)</name>
    <dbReference type="NCBI Taxonomy" id="522373"/>
    <lineage>
        <taxon>Bacteria</taxon>
        <taxon>Pseudomonadati</taxon>
        <taxon>Pseudomonadota</taxon>
        <taxon>Gammaproteobacteria</taxon>
        <taxon>Lysobacterales</taxon>
        <taxon>Lysobacteraceae</taxon>
        <taxon>Stenotrophomonas</taxon>
        <taxon>Stenotrophomonas maltophilia group</taxon>
    </lineage>
</organism>
<dbReference type="HOGENOM" id="CLU_2720651_0_0_6"/>
<dbReference type="KEGG" id="sml:Smlt2492"/>
<name>B2FS72_STRMK</name>
<dbReference type="Proteomes" id="UP000008840">
    <property type="component" value="Chromosome"/>
</dbReference>
<dbReference type="EnsemblBacteria" id="CAQ45975">
    <property type="protein sequence ID" value="CAQ45975"/>
    <property type="gene ID" value="Smlt2492"/>
</dbReference>
<sequence>MRNMSMISNRCNICGRKLDVSADLLSADCGGDCWGCVGAMELGWPESAKRVAKEIRAGLREPDGAAKPPSEN</sequence>
<protein>
    <submittedName>
        <fullName evidence="1">Uncharacterized protein</fullName>
    </submittedName>
</protein>